<keyword evidence="4" id="KW-1185">Reference proteome</keyword>
<organism evidence="3 4">
    <name type="scientific">Pseudomonas retamae</name>
    <dbReference type="NCBI Taxonomy" id="702110"/>
    <lineage>
        <taxon>Bacteria</taxon>
        <taxon>Pseudomonadati</taxon>
        <taxon>Pseudomonadota</taxon>
        <taxon>Gammaproteobacteria</taxon>
        <taxon>Pseudomonadales</taxon>
        <taxon>Pseudomonadaceae</taxon>
        <taxon>Pseudomonas</taxon>
    </lineage>
</organism>
<proteinExistence type="predicted"/>
<evidence type="ECO:0000259" key="2">
    <source>
        <dbReference type="Pfam" id="PF20178"/>
    </source>
</evidence>
<dbReference type="InterPro" id="IPR046673">
    <property type="entry name" value="ToxA_N"/>
</dbReference>
<evidence type="ECO:0000313" key="3">
    <source>
        <dbReference type="EMBL" id="MFG6202944.1"/>
    </source>
</evidence>
<dbReference type="Proteomes" id="UP001605918">
    <property type="component" value="Unassembled WGS sequence"/>
</dbReference>
<sequence length="1062" mass="118440">MSLSSTIPDAQDFIFEQSLLAQFKDRPTLRKTARQQLENYLQHCLASSSLSLDILFYNDPQLPPDADPVTLLEAFLQAFAAGRCLLINADTLIIPVNAADRDKIDLADFQSAIEDICHTLVDTLQEQLLNYWQQPADNQMSRWQWLSEALKDACASNINEALHQKDEAFYFALTGLVIRPEKQHRALFNEHLRPSACLLKFTINEGEDACSLIYPALMVTDTSGTVLIQPSGAWERFSTESACIQNVAQHLQLRWEVASLSVQRYEPNADIFDELARVLIDRQLLDLQNIRFPVDQMFVSAEQQFDKITDPLRLFAGTRHMITHAENVDRHLPSWLAHADADDRRTYRRFVAAMAATHWQYDGATFFTHLLSIRDFTYQALIEQMSRDGHEPVDPDRIELHIKVSEGVPGGWGIQETKRLGVIDFALENLAGLPWGQMTVKGLQQQNVPDWLTPQYAKALIQAVDIGRTYPAYLKQHLLDDPNEAASRQNLFKVQLRDQLPLQALQAKLGGEHGFDDNGANLIIALADEQQAANTLRVSPLHLRLGQVLNMFVIEGTERNAPVVLYRPFYSPSLIQFASREHLQRAIESDAALQKSIHDWYKASVRHTGLLGANEIRLRWEMTVSPALQGDIFQPLYAANSQALVELADRQSVSNAESRWANFKTLGWLIFESLLPLVTGPAATAGWLLQLAVSLKADLQALSASDGQDKSFAVADLLLNLAAVLMHAGRLSKGAGKINNAPLIEPEVFEYSVENPDPAAPDIPVEEHATLPSEQHPQTDQASTTNAWAKPRAAYSEGQQALLDSFALKKPADLGPAIAQGRNKGLYRYNDRWHALVGEQFFRVSIEEGPVLIIDPVDNSRPGPFLTSDGQGRWTIDNRLYLRGGAPNKRAHDGSNNEAPGPSRRAIADSSGFPAVIETEIETLPERLYHYVNKEKLASIKALSTSFINNSSNDAYGRPQRSVVGLYVTDLAPNSMPRQQLSETLFGKNRHNVSSRANKIHAVLELDPTRYPKGSVKLYKLESPKLSDHIYVLRGAKNELSLRIKASAFGTGTTALVSVKEL</sequence>
<protein>
    <submittedName>
        <fullName evidence="3">Dermonecrotic toxin domain-containing protein</fullName>
    </submittedName>
</protein>
<dbReference type="RefSeq" id="WP_394502320.1">
    <property type="nucleotide sequence ID" value="NZ_JBIEIL010000001.1"/>
</dbReference>
<comment type="caution">
    <text evidence="3">The sequence shown here is derived from an EMBL/GenBank/DDBJ whole genome shotgun (WGS) entry which is preliminary data.</text>
</comment>
<reference evidence="3 4" key="1">
    <citation type="submission" date="2024-10" db="EMBL/GenBank/DDBJ databases">
        <title>Whole genome of Pseudomonas sp Strain RB5.</title>
        <authorList>
            <person name="Selami N."/>
        </authorList>
    </citation>
    <scope>NUCLEOTIDE SEQUENCE [LARGE SCALE GENOMIC DNA]</scope>
    <source>
        <strain evidence="3 4">RB5</strain>
    </source>
</reference>
<dbReference type="Pfam" id="PF20178">
    <property type="entry name" value="ToxA_N"/>
    <property type="match status" value="1"/>
</dbReference>
<gene>
    <name evidence="3" type="ORF">ACGSLL_01150</name>
</gene>
<name>A0ABW7D8E5_9PSED</name>
<accession>A0ABW7D8E5</accession>
<feature type="domain" description="Dermonecrotic toxin N-terminal" evidence="2">
    <location>
        <begin position="369"/>
        <end position="595"/>
    </location>
</feature>
<evidence type="ECO:0000256" key="1">
    <source>
        <dbReference type="SAM" id="MobiDB-lite"/>
    </source>
</evidence>
<dbReference type="EMBL" id="JBIEIL010000001">
    <property type="protein sequence ID" value="MFG6202944.1"/>
    <property type="molecule type" value="Genomic_DNA"/>
</dbReference>
<evidence type="ECO:0000313" key="4">
    <source>
        <dbReference type="Proteomes" id="UP001605918"/>
    </source>
</evidence>
<feature type="region of interest" description="Disordered" evidence="1">
    <location>
        <begin position="885"/>
        <end position="909"/>
    </location>
</feature>